<comment type="similarity">
    <text evidence="1">Belongs to the NmrA-type oxidoreductase family. Isoflavone reductase subfamily.</text>
</comment>
<dbReference type="Pfam" id="PF13460">
    <property type="entry name" value="NAD_binding_10"/>
    <property type="match status" value="1"/>
</dbReference>
<dbReference type="Gene3D" id="3.40.50.720">
    <property type="entry name" value="NAD(P)-binding Rossmann-like Domain"/>
    <property type="match status" value="2"/>
</dbReference>
<dbReference type="InterPro" id="IPR036291">
    <property type="entry name" value="NAD(P)-bd_dom_sf"/>
</dbReference>
<keyword evidence="3" id="KW-0560">Oxidoreductase</keyword>
<dbReference type="Gene3D" id="3.90.25.10">
    <property type="entry name" value="UDP-galactose 4-epimerase, domain 1"/>
    <property type="match status" value="1"/>
</dbReference>
<dbReference type="OrthoDB" id="419598at2759"/>
<dbReference type="PANTHER" id="PTHR47706:SF9">
    <property type="entry name" value="NMRA-LIKE DOMAIN-CONTAINING PROTEIN-RELATED"/>
    <property type="match status" value="1"/>
</dbReference>
<dbReference type="VEuPathDB" id="FungiDB:TRIVIDRAFT_28606"/>
<dbReference type="AlphaFoldDB" id="G9MSX0"/>
<evidence type="ECO:0000256" key="2">
    <source>
        <dbReference type="ARBA" id="ARBA00022857"/>
    </source>
</evidence>
<evidence type="ECO:0000256" key="3">
    <source>
        <dbReference type="ARBA" id="ARBA00023002"/>
    </source>
</evidence>
<evidence type="ECO:0000313" key="5">
    <source>
        <dbReference type="EMBL" id="EHK23067.1"/>
    </source>
</evidence>
<dbReference type="HOGENOM" id="CLU_079104_1_1_1"/>
<dbReference type="GeneID" id="25792668"/>
<protein>
    <recommendedName>
        <fullName evidence="4">NAD(P)-binding domain-containing protein</fullName>
    </recommendedName>
</protein>
<dbReference type="InParanoid" id="G9MSX0"/>
<keyword evidence="6" id="KW-1185">Reference proteome</keyword>
<proteinExistence type="inferred from homology"/>
<dbReference type="EMBL" id="ABDF02000006">
    <property type="protein sequence ID" value="EHK23067.1"/>
    <property type="molecule type" value="Genomic_DNA"/>
</dbReference>
<dbReference type="SUPFAM" id="SSF51735">
    <property type="entry name" value="NAD(P)-binding Rossmann-fold domains"/>
    <property type="match status" value="1"/>
</dbReference>
<reference evidence="5 6" key="1">
    <citation type="journal article" date="2011" name="Genome Biol.">
        <title>Comparative genome sequence analysis underscores mycoparasitism as the ancestral life style of Trichoderma.</title>
        <authorList>
            <person name="Kubicek C.P."/>
            <person name="Herrera-Estrella A."/>
            <person name="Seidl-Seiboth V."/>
            <person name="Martinez D.A."/>
            <person name="Druzhinina I.S."/>
            <person name="Thon M."/>
            <person name="Zeilinger S."/>
            <person name="Casas-Flores S."/>
            <person name="Horwitz B.A."/>
            <person name="Mukherjee P.K."/>
            <person name="Mukherjee M."/>
            <person name="Kredics L."/>
            <person name="Alcaraz L.D."/>
            <person name="Aerts A."/>
            <person name="Antal Z."/>
            <person name="Atanasova L."/>
            <person name="Cervantes-Badillo M.G."/>
            <person name="Challacombe J."/>
            <person name="Chertkov O."/>
            <person name="McCluskey K."/>
            <person name="Coulpier F."/>
            <person name="Deshpande N."/>
            <person name="von Doehren H."/>
            <person name="Ebbole D.J."/>
            <person name="Esquivel-Naranjo E.U."/>
            <person name="Fekete E."/>
            <person name="Flipphi M."/>
            <person name="Glaser F."/>
            <person name="Gomez-Rodriguez E.Y."/>
            <person name="Gruber S."/>
            <person name="Han C."/>
            <person name="Henrissat B."/>
            <person name="Hermosa R."/>
            <person name="Hernandez-Onate M."/>
            <person name="Karaffa L."/>
            <person name="Kosti I."/>
            <person name="Le Crom S."/>
            <person name="Lindquist E."/>
            <person name="Lucas S."/>
            <person name="Luebeck M."/>
            <person name="Luebeck P.S."/>
            <person name="Margeot A."/>
            <person name="Metz B."/>
            <person name="Misra M."/>
            <person name="Nevalainen H."/>
            <person name="Omann M."/>
            <person name="Packer N."/>
            <person name="Perrone G."/>
            <person name="Uresti-Rivera E.E."/>
            <person name="Salamov A."/>
            <person name="Schmoll M."/>
            <person name="Seiboth B."/>
            <person name="Shapiro H."/>
            <person name="Sukno S."/>
            <person name="Tamayo-Ramos J.A."/>
            <person name="Tisch D."/>
            <person name="Wiest A."/>
            <person name="Wilkinson H.H."/>
            <person name="Zhang M."/>
            <person name="Coutinho P.M."/>
            <person name="Kenerley C.M."/>
            <person name="Monte E."/>
            <person name="Baker S.E."/>
            <person name="Grigoriev I.V."/>
        </authorList>
    </citation>
    <scope>NUCLEOTIDE SEQUENCE [LARGE SCALE GENOMIC DNA]</scope>
    <source>
        <strain evidence="6">Gv29-8 / FGSC 10586</strain>
    </source>
</reference>
<dbReference type="GO" id="GO:0016491">
    <property type="term" value="F:oxidoreductase activity"/>
    <property type="evidence" value="ECO:0007669"/>
    <property type="project" value="UniProtKB-KW"/>
</dbReference>
<keyword evidence="2" id="KW-0521">NADP</keyword>
<evidence type="ECO:0000256" key="1">
    <source>
        <dbReference type="ARBA" id="ARBA00005725"/>
    </source>
</evidence>
<comment type="caution">
    <text evidence="5">The sequence shown here is derived from an EMBL/GenBank/DDBJ whole genome shotgun (WGS) entry which is preliminary data.</text>
</comment>
<evidence type="ECO:0000259" key="4">
    <source>
        <dbReference type="Pfam" id="PF13460"/>
    </source>
</evidence>
<dbReference type="InterPro" id="IPR016040">
    <property type="entry name" value="NAD(P)-bd_dom"/>
</dbReference>
<feature type="domain" description="NAD(P)-binding" evidence="4">
    <location>
        <begin position="11"/>
        <end position="131"/>
    </location>
</feature>
<organism evidence="5 6">
    <name type="scientific">Hypocrea virens (strain Gv29-8 / FGSC 10586)</name>
    <name type="common">Gliocladium virens</name>
    <name type="synonym">Trichoderma virens</name>
    <dbReference type="NCBI Taxonomy" id="413071"/>
    <lineage>
        <taxon>Eukaryota</taxon>
        <taxon>Fungi</taxon>
        <taxon>Dikarya</taxon>
        <taxon>Ascomycota</taxon>
        <taxon>Pezizomycotina</taxon>
        <taxon>Sordariomycetes</taxon>
        <taxon>Hypocreomycetidae</taxon>
        <taxon>Hypocreales</taxon>
        <taxon>Hypocreaceae</taxon>
        <taxon>Trichoderma</taxon>
    </lineage>
</organism>
<evidence type="ECO:0000313" key="6">
    <source>
        <dbReference type="Proteomes" id="UP000007115"/>
    </source>
</evidence>
<dbReference type="PANTHER" id="PTHR47706">
    <property type="entry name" value="NMRA-LIKE FAMILY PROTEIN"/>
    <property type="match status" value="1"/>
</dbReference>
<dbReference type="OMA" id="HPAKDPM"/>
<gene>
    <name evidence="5" type="ORF">TRIVIDRAFT_28606</name>
</gene>
<sequence>MSTTVGIAGFTGQFAQLLSSRLLKSSNVNLRGFCRNASKVAQSLSSLLNVEVIQGEAQDRSLLSKFVKGCDIVVCCYQGDDKLMIDGQKALIDACEAEQVPRYAYLETKETVKGVHILIGVFFETLFSPYFEIYDAKTKTFSHWGEPGVLFEGTSFGNAADYTARVILDKNATGVKRFVGDTKSLNDIAQSFEKVYNVKSDVVVKGSAKELYDKMWSVRQQPSSSPADYMAMFYQHYIINEQTYVGPYLDITYPDIKRLSFEDFMKGVAVDKLPNTYRNPVVPKARSEE</sequence>
<accession>G9MSX0</accession>
<dbReference type="InterPro" id="IPR051609">
    <property type="entry name" value="NmrA/Isoflavone_reductase-like"/>
</dbReference>
<dbReference type="RefSeq" id="XP_013957266.1">
    <property type="nucleotide sequence ID" value="XM_014101791.1"/>
</dbReference>
<name>G9MSX0_HYPVG</name>
<dbReference type="STRING" id="413071.G9MSX0"/>
<dbReference type="eggNOG" id="ENOG502S5YP">
    <property type="taxonomic scope" value="Eukaryota"/>
</dbReference>
<dbReference type="Proteomes" id="UP000007115">
    <property type="component" value="Unassembled WGS sequence"/>
</dbReference>